<feature type="transmembrane region" description="Helical" evidence="10">
    <location>
        <begin position="711"/>
        <end position="734"/>
    </location>
</feature>
<keyword evidence="8 10" id="KW-0472">Membrane</keyword>
<evidence type="ECO:0000313" key="11">
    <source>
        <dbReference type="EMBL" id="CAK9441094.1"/>
    </source>
</evidence>
<gene>
    <name evidence="11" type="ORF">LODBEIA_P49630</name>
</gene>
<keyword evidence="12" id="KW-1185">Reference proteome</keyword>
<sequence length="763" mass="85945">MAKNQDANVKTTEVYTVERQNSDSNISDALSSKSPPQDNESGKEELDSDIAELPQVVRDTVTFEDDPTIAVFTFRYFLLSMIFIIPGAFIDTMNSYRTTSAAYSIFFVQIASHWAGRWLARVLPNKTIRFGRFFSFSLNPCPYSVKETVLVTLTASSGATGNLGTSSLSLAEIYYGETVSAAVSLFFMWAIVGIGYSFAAISRSLLLYDPQFIWPQSLMTANLMNVQSRGDSDSKSSKKQMKVFLYVIAGVCVWHFFPEYIFPMTSSLAFLCWVAPENYVANFVGSGLGGMGFLNFTLDWSNITSSIMLYPYWVQVVSFLAFVLSAWILIPSIKFGNLSSFKHGLMSNSLFLANGTRYPTSQLLTSDFQLNVTRYHELGEVHLGAQRAYNMFFDYAAYLSGFVWALVFGFDSLKGSLMKLVESHKKKQSLASQYTDRLNKIQSAYKEVPIYWYLVLFLGSFITLLVIFATDSLFMPWWCLLVGVGIGAVIVTPLAWLYALSNFQLAIGTFNELLYGYMIQGRPHRHPAGATVFGAVAGDSWYRAQYMLQDMKIGHYMHIPPRAVFFSQVWGSFIGVFVNYGALRWVLSSKKDYLNGTKVDHLHQWTGQSIVSYHTNAIQYVVLGPSRLFKNYQILPYGFLLGAVAPLIVYGVYRLFPKSKLQFNLWNTTVFFSTMSTFYGNISTGPLSSFIGGTVTNFYAFRYHHSFWQKWNYLVAAAADTGYNLAVLLIFIFFSAGKTTLMPNWWGNNEKTIERCFALAKAG</sequence>
<evidence type="ECO:0000256" key="6">
    <source>
        <dbReference type="ARBA" id="ARBA00022927"/>
    </source>
</evidence>
<accession>A0ABP0ZRF9</accession>
<feature type="transmembrane region" description="Helical" evidence="10">
    <location>
        <begin position="310"/>
        <end position="330"/>
    </location>
</feature>
<reference evidence="11 12" key="1">
    <citation type="submission" date="2024-03" db="EMBL/GenBank/DDBJ databases">
        <authorList>
            <person name="Brejova B."/>
        </authorList>
    </citation>
    <scope>NUCLEOTIDE SEQUENCE [LARGE SCALE GENOMIC DNA]</scope>
    <source>
        <strain evidence="11 12">CBS 14171</strain>
    </source>
</reference>
<keyword evidence="5" id="KW-0571">Peptide transport</keyword>
<organism evidence="11 12">
    <name type="scientific">Lodderomyces beijingensis</name>
    <dbReference type="NCBI Taxonomy" id="1775926"/>
    <lineage>
        <taxon>Eukaryota</taxon>
        <taxon>Fungi</taxon>
        <taxon>Dikarya</taxon>
        <taxon>Ascomycota</taxon>
        <taxon>Saccharomycotina</taxon>
        <taxon>Pichiomycetes</taxon>
        <taxon>Debaryomycetaceae</taxon>
        <taxon>Candida/Lodderomyces clade</taxon>
        <taxon>Lodderomyces</taxon>
    </lineage>
</organism>
<comment type="subcellular location">
    <subcellularLocation>
        <location evidence="1">Membrane</location>
        <topology evidence="1">Multi-pass membrane protein</topology>
    </subcellularLocation>
</comment>
<feature type="transmembrane region" description="Helical" evidence="10">
    <location>
        <begin position="563"/>
        <end position="583"/>
    </location>
</feature>
<comment type="similarity">
    <text evidence="2">Belongs to the oligopeptide OPT transporter family.</text>
</comment>
<keyword evidence="7 10" id="KW-1133">Transmembrane helix</keyword>
<feature type="transmembrane region" description="Helical" evidence="10">
    <location>
        <begin position="243"/>
        <end position="261"/>
    </location>
</feature>
<dbReference type="PANTHER" id="PTHR22601">
    <property type="entry name" value="ISP4 LIKE PROTEIN"/>
    <property type="match status" value="1"/>
</dbReference>
<evidence type="ECO:0000256" key="1">
    <source>
        <dbReference type="ARBA" id="ARBA00004141"/>
    </source>
</evidence>
<dbReference type="Proteomes" id="UP001497383">
    <property type="component" value="Chromosome 6"/>
</dbReference>
<keyword evidence="3" id="KW-0813">Transport</keyword>
<feature type="transmembrane region" description="Helical" evidence="10">
    <location>
        <begin position="450"/>
        <end position="469"/>
    </location>
</feature>
<dbReference type="NCBIfam" id="TIGR00728">
    <property type="entry name" value="OPT_sfam"/>
    <property type="match status" value="1"/>
</dbReference>
<feature type="transmembrane region" description="Helical" evidence="10">
    <location>
        <begin position="281"/>
        <end position="298"/>
    </location>
</feature>
<feature type="transmembrane region" description="Helical" evidence="10">
    <location>
        <begin position="69"/>
        <end position="89"/>
    </location>
</feature>
<feature type="compositionally biased region" description="Polar residues" evidence="9">
    <location>
        <begin position="1"/>
        <end position="39"/>
    </location>
</feature>
<feature type="transmembrane region" description="Helical" evidence="10">
    <location>
        <begin position="395"/>
        <end position="413"/>
    </location>
</feature>
<dbReference type="RefSeq" id="XP_066831901.1">
    <property type="nucleotide sequence ID" value="XM_066975242.1"/>
</dbReference>
<protein>
    <recommendedName>
        <fullName evidence="13">Oligopeptide transporter</fullName>
    </recommendedName>
</protein>
<name>A0ABP0ZRF9_9ASCO</name>
<evidence type="ECO:0008006" key="13">
    <source>
        <dbReference type="Google" id="ProtNLM"/>
    </source>
</evidence>
<dbReference type="GeneID" id="92210159"/>
<evidence type="ECO:0000256" key="8">
    <source>
        <dbReference type="ARBA" id="ARBA00023136"/>
    </source>
</evidence>
<proteinExistence type="inferred from homology"/>
<dbReference type="EMBL" id="OZ022410">
    <property type="protein sequence ID" value="CAK9441094.1"/>
    <property type="molecule type" value="Genomic_DNA"/>
</dbReference>
<feature type="transmembrane region" description="Helical" evidence="10">
    <location>
        <begin position="475"/>
        <end position="499"/>
    </location>
</feature>
<keyword evidence="4 10" id="KW-0812">Transmembrane</keyword>
<feature type="transmembrane region" description="Helical" evidence="10">
    <location>
        <begin position="179"/>
        <end position="201"/>
    </location>
</feature>
<feature type="transmembrane region" description="Helical" evidence="10">
    <location>
        <begin position="634"/>
        <end position="653"/>
    </location>
</feature>
<dbReference type="InterPro" id="IPR004813">
    <property type="entry name" value="OPT"/>
</dbReference>
<evidence type="ECO:0000256" key="7">
    <source>
        <dbReference type="ARBA" id="ARBA00022989"/>
    </source>
</evidence>
<evidence type="ECO:0000256" key="4">
    <source>
        <dbReference type="ARBA" id="ARBA00022692"/>
    </source>
</evidence>
<evidence type="ECO:0000256" key="9">
    <source>
        <dbReference type="SAM" id="MobiDB-lite"/>
    </source>
</evidence>
<feature type="region of interest" description="Disordered" evidence="9">
    <location>
        <begin position="1"/>
        <end position="48"/>
    </location>
</feature>
<dbReference type="InterPro" id="IPR004648">
    <property type="entry name" value="Oligpept_transpt"/>
</dbReference>
<dbReference type="Pfam" id="PF03169">
    <property type="entry name" value="OPT"/>
    <property type="match status" value="1"/>
</dbReference>
<evidence type="ECO:0000256" key="10">
    <source>
        <dbReference type="SAM" id="Phobius"/>
    </source>
</evidence>
<evidence type="ECO:0000256" key="5">
    <source>
        <dbReference type="ARBA" id="ARBA00022856"/>
    </source>
</evidence>
<evidence type="ECO:0000256" key="2">
    <source>
        <dbReference type="ARBA" id="ARBA00008807"/>
    </source>
</evidence>
<evidence type="ECO:0000313" key="12">
    <source>
        <dbReference type="Proteomes" id="UP001497383"/>
    </source>
</evidence>
<evidence type="ECO:0000256" key="3">
    <source>
        <dbReference type="ARBA" id="ARBA00022448"/>
    </source>
</evidence>
<keyword evidence="6" id="KW-0653">Protein transport</keyword>